<dbReference type="Pfam" id="PF00076">
    <property type="entry name" value="RRM_1"/>
    <property type="match status" value="1"/>
</dbReference>
<dbReference type="SMART" id="SM00360">
    <property type="entry name" value="RRM"/>
    <property type="match status" value="1"/>
</dbReference>
<evidence type="ECO:0008006" key="13">
    <source>
        <dbReference type="Google" id="ProtNLM"/>
    </source>
</evidence>
<dbReference type="FunFam" id="3.10.20.90:FF:000469">
    <property type="entry name" value="Polyubiquitin-C"/>
    <property type="match status" value="1"/>
</dbReference>
<dbReference type="GO" id="GO:0003723">
    <property type="term" value="F:RNA binding"/>
    <property type="evidence" value="ECO:0007669"/>
    <property type="project" value="UniProtKB-UniRule"/>
</dbReference>
<accession>A0A0G4F9G7</accession>
<dbReference type="Pfam" id="PF00240">
    <property type="entry name" value="ubiquitin"/>
    <property type="match status" value="1"/>
</dbReference>
<dbReference type="AlphaFoldDB" id="A0A0G4F9G7"/>
<sequence>MQIFVKTNAGETIPVDVEPSDSTESLKVKIQEKFGVAPPHQILVFDGEQLAEGRALSDYNISVERQQRERAEQKRQHTVVLKNLPRALSDENLRTLGTEVAGEAGLEEARLLRHTNQSSKQYGFARFTSKTTAAAAVALLNGRKIEGRTIRVEFARDIPV</sequence>
<dbReference type="InterPro" id="IPR000504">
    <property type="entry name" value="RRM_dom"/>
</dbReference>
<dbReference type="PROSITE" id="PS50102">
    <property type="entry name" value="RRM"/>
    <property type="match status" value="1"/>
</dbReference>
<evidence type="ECO:0000256" key="5">
    <source>
        <dbReference type="ARBA" id="ARBA00022499"/>
    </source>
</evidence>
<dbReference type="SUPFAM" id="SSF54928">
    <property type="entry name" value="RNA-binding domain, RBD"/>
    <property type="match status" value="1"/>
</dbReference>
<evidence type="ECO:0000256" key="7">
    <source>
        <dbReference type="ARBA" id="ARBA00022843"/>
    </source>
</evidence>
<evidence type="ECO:0000313" key="12">
    <source>
        <dbReference type="EMBL" id="CEM09011.1"/>
    </source>
</evidence>
<dbReference type="VEuPathDB" id="CryptoDB:Cvel_15764"/>
<dbReference type="InterPro" id="IPR000626">
    <property type="entry name" value="Ubiquitin-like_dom"/>
</dbReference>
<evidence type="ECO:0000259" key="10">
    <source>
        <dbReference type="PROSITE" id="PS50053"/>
    </source>
</evidence>
<evidence type="ECO:0000256" key="2">
    <source>
        <dbReference type="ARBA" id="ARBA00004496"/>
    </source>
</evidence>
<proteinExistence type="inferred from homology"/>
<dbReference type="Gene3D" id="3.10.20.90">
    <property type="entry name" value="Phosphatidylinositol 3-kinase Catalytic Subunit, Chain A, domain 1"/>
    <property type="match status" value="1"/>
</dbReference>
<dbReference type="InterPro" id="IPR019956">
    <property type="entry name" value="Ubiquitin_dom"/>
</dbReference>
<keyword evidence="6" id="KW-0677">Repeat</keyword>
<keyword evidence="8" id="KW-0539">Nucleus</keyword>
<dbReference type="InterPro" id="IPR029071">
    <property type="entry name" value="Ubiquitin-like_domsf"/>
</dbReference>
<dbReference type="PRINTS" id="PR00348">
    <property type="entry name" value="UBIQUITIN"/>
</dbReference>
<reference evidence="12" key="1">
    <citation type="submission" date="2014-11" db="EMBL/GenBank/DDBJ databases">
        <authorList>
            <person name="Otto D Thomas"/>
            <person name="Naeem Raeece"/>
        </authorList>
    </citation>
    <scope>NUCLEOTIDE SEQUENCE</scope>
</reference>
<evidence type="ECO:0000256" key="1">
    <source>
        <dbReference type="ARBA" id="ARBA00004123"/>
    </source>
</evidence>
<dbReference type="InterPro" id="IPR035979">
    <property type="entry name" value="RBD_domain_sf"/>
</dbReference>
<dbReference type="GO" id="GO:0005737">
    <property type="term" value="C:cytoplasm"/>
    <property type="evidence" value="ECO:0007669"/>
    <property type="project" value="UniProtKB-SubCell"/>
</dbReference>
<keyword evidence="5" id="KW-1017">Isopeptide bond</keyword>
<dbReference type="InterPro" id="IPR019954">
    <property type="entry name" value="Ubiquitin_CS"/>
</dbReference>
<keyword evidence="9" id="KW-0694">RNA-binding</keyword>
<keyword evidence="4" id="KW-0963">Cytoplasm</keyword>
<feature type="domain" description="Ubiquitin-like" evidence="10">
    <location>
        <begin position="1"/>
        <end position="62"/>
    </location>
</feature>
<dbReference type="SUPFAM" id="SSF54236">
    <property type="entry name" value="Ubiquitin-like"/>
    <property type="match status" value="1"/>
</dbReference>
<protein>
    <recommendedName>
        <fullName evidence="13">Ubiquitin-like domain-containing protein</fullName>
    </recommendedName>
</protein>
<evidence type="ECO:0000256" key="6">
    <source>
        <dbReference type="ARBA" id="ARBA00022737"/>
    </source>
</evidence>
<dbReference type="InterPro" id="IPR050158">
    <property type="entry name" value="Ubiquitin_ubiquitin-like"/>
</dbReference>
<comment type="subcellular location">
    <subcellularLocation>
        <location evidence="2">Cytoplasm</location>
    </subcellularLocation>
    <subcellularLocation>
        <location evidence="1">Nucleus</location>
    </subcellularLocation>
</comment>
<organism evidence="12">
    <name type="scientific">Chromera velia CCMP2878</name>
    <dbReference type="NCBI Taxonomy" id="1169474"/>
    <lineage>
        <taxon>Eukaryota</taxon>
        <taxon>Sar</taxon>
        <taxon>Alveolata</taxon>
        <taxon>Colpodellida</taxon>
        <taxon>Chromeraceae</taxon>
        <taxon>Chromera</taxon>
    </lineage>
</organism>
<dbReference type="EMBL" id="CDMZ01000200">
    <property type="protein sequence ID" value="CEM09011.1"/>
    <property type="molecule type" value="Genomic_DNA"/>
</dbReference>
<evidence type="ECO:0000256" key="9">
    <source>
        <dbReference type="PROSITE-ProRule" id="PRU00176"/>
    </source>
</evidence>
<dbReference type="Gene3D" id="3.30.70.330">
    <property type="match status" value="1"/>
</dbReference>
<evidence type="ECO:0000256" key="3">
    <source>
        <dbReference type="ARBA" id="ARBA00008430"/>
    </source>
</evidence>
<dbReference type="InterPro" id="IPR012677">
    <property type="entry name" value="Nucleotide-bd_a/b_plait_sf"/>
</dbReference>
<dbReference type="PROSITE" id="PS00299">
    <property type="entry name" value="UBIQUITIN_1"/>
    <property type="match status" value="1"/>
</dbReference>
<name>A0A0G4F9G7_9ALVE</name>
<dbReference type="GO" id="GO:0005634">
    <property type="term" value="C:nucleus"/>
    <property type="evidence" value="ECO:0007669"/>
    <property type="project" value="UniProtKB-SubCell"/>
</dbReference>
<dbReference type="PANTHER" id="PTHR10666">
    <property type="entry name" value="UBIQUITIN"/>
    <property type="match status" value="1"/>
</dbReference>
<gene>
    <name evidence="12" type="ORF">Cvel_15764</name>
</gene>
<evidence type="ECO:0000256" key="8">
    <source>
        <dbReference type="ARBA" id="ARBA00023242"/>
    </source>
</evidence>
<evidence type="ECO:0000259" key="11">
    <source>
        <dbReference type="PROSITE" id="PS50102"/>
    </source>
</evidence>
<feature type="domain" description="RRM" evidence="11">
    <location>
        <begin position="77"/>
        <end position="157"/>
    </location>
</feature>
<dbReference type="SMART" id="SM00213">
    <property type="entry name" value="UBQ"/>
    <property type="match status" value="1"/>
</dbReference>
<dbReference type="PROSITE" id="PS50053">
    <property type="entry name" value="UBIQUITIN_2"/>
    <property type="match status" value="1"/>
</dbReference>
<keyword evidence="7" id="KW-0832">Ubl conjugation</keyword>
<evidence type="ECO:0000256" key="4">
    <source>
        <dbReference type="ARBA" id="ARBA00022490"/>
    </source>
</evidence>
<comment type="similarity">
    <text evidence="3">Belongs to the ubiquitin family.</text>
</comment>